<feature type="domain" description="Clp1 N-terminal" evidence="11">
    <location>
        <begin position="24"/>
        <end position="117"/>
    </location>
</feature>
<evidence type="ECO:0000256" key="3">
    <source>
        <dbReference type="ARBA" id="ARBA00018706"/>
    </source>
</evidence>
<evidence type="ECO:0000313" key="14">
    <source>
        <dbReference type="Proteomes" id="UP000028524"/>
    </source>
</evidence>
<dbReference type="Gene3D" id="3.40.50.300">
    <property type="entry name" value="P-loop containing nucleotide triphosphate hydrolases"/>
    <property type="match status" value="1"/>
</dbReference>
<dbReference type="STRING" id="1283841.A0A084QLR5"/>
<dbReference type="InterPro" id="IPR032324">
    <property type="entry name" value="Clp1_N"/>
</dbReference>
<dbReference type="Pfam" id="PF06807">
    <property type="entry name" value="Clp1"/>
    <property type="match status" value="1"/>
</dbReference>
<evidence type="ECO:0000259" key="11">
    <source>
        <dbReference type="Pfam" id="PF16573"/>
    </source>
</evidence>
<accession>A0A084QLR5</accession>
<keyword evidence="8 9" id="KW-0539">Nucleus</keyword>
<dbReference type="PANTHER" id="PTHR12755">
    <property type="entry name" value="CLEAVAGE/POLYADENYLATION FACTOR IA SUBUNIT CLP1P"/>
    <property type="match status" value="1"/>
</dbReference>
<dbReference type="SUPFAM" id="SSF52540">
    <property type="entry name" value="P-loop containing nucleoside triphosphate hydrolases"/>
    <property type="match status" value="1"/>
</dbReference>
<comment type="subcellular location">
    <subcellularLocation>
        <location evidence="2 9">Nucleus</location>
    </subcellularLocation>
</comment>
<dbReference type="OrthoDB" id="258143at2759"/>
<keyword evidence="5 9" id="KW-0507">mRNA processing</keyword>
<dbReference type="Pfam" id="PF16573">
    <property type="entry name" value="CLP1_N"/>
    <property type="match status" value="1"/>
</dbReference>
<feature type="binding site" evidence="9">
    <location>
        <begin position="135"/>
        <end position="140"/>
    </location>
    <ligand>
        <name>ATP</name>
        <dbReference type="ChEBI" id="CHEBI:30616"/>
    </ligand>
</feature>
<dbReference type="GO" id="GO:0006388">
    <property type="term" value="P:tRNA splicing, via endonucleolytic cleavage and ligation"/>
    <property type="evidence" value="ECO:0007669"/>
    <property type="project" value="TreeGrafter"/>
</dbReference>
<protein>
    <recommendedName>
        <fullName evidence="4">Polynucleotide 5'-hydroxyl-kinase GRC3</fullName>
    </recommendedName>
    <alternativeName>
        <fullName evidence="3">Polynucleotide 5'-hydroxyl-kinase grc3</fullName>
    </alternativeName>
</protein>
<sequence>MSIPGLGQVTAQPVVTTSTRTVRLNPAWEWRFEAPIGSNVVVKLLSGTAEKDGVELAPRSAYTFSNIKSRILTWQGCELEVDGRCDDEFVAEYANPAANPAVSYLNLHAALREMRIAAAREGREGPRVLVAGPPVTGKTTLAKTLTSYAVKQGHQPLVVNADPREGMLSFAGTLSAAVFATIIDPETATGWGSTPASAPSAVPVKLPLVHYYGRQSAEEEPDFYRELVGRMAGTVSGRLSEDENVKSSGVIVDSMGISEKSKIGLDLLAHIVDELSINIIVVLGSTRMNAELMKRFAEEKTSLGEPITVVLLDKSEGVVERDEAFEQHSRDAAIKEYFFGDARMTLSPQIQQVDFDSLVIYKPSDYSTYGEDTLIREEPSSLMQHWALAIMHAGLKDPPETVRAASVMGFVHVADVDEERRKIKILAPVSGRLGDRPLVLGRWPEPAMNLLG</sequence>
<evidence type="ECO:0000256" key="9">
    <source>
        <dbReference type="HAMAP-Rule" id="MF_03035"/>
    </source>
</evidence>
<keyword evidence="6 9" id="KW-0547">Nucleotide-binding</keyword>
<dbReference type="PANTHER" id="PTHR12755:SF6">
    <property type="entry name" value="POLYRIBONUCLEOTIDE 5'-HYDROXYL-KINASE CLP1"/>
    <property type="match status" value="1"/>
</dbReference>
<dbReference type="GO" id="GO:0051731">
    <property type="term" value="F:polynucleotide 5'-hydroxyl-kinase activity"/>
    <property type="evidence" value="ECO:0007669"/>
    <property type="project" value="InterPro"/>
</dbReference>
<dbReference type="InterPro" id="IPR010655">
    <property type="entry name" value="Clp1_C"/>
</dbReference>
<dbReference type="InterPro" id="IPR038239">
    <property type="entry name" value="Clp1_N_sf"/>
</dbReference>
<dbReference type="Proteomes" id="UP000028524">
    <property type="component" value="Unassembled WGS sequence"/>
</dbReference>
<dbReference type="GO" id="GO:0005524">
    <property type="term" value="F:ATP binding"/>
    <property type="evidence" value="ECO:0007669"/>
    <property type="project" value="UniProtKB-UniRule"/>
</dbReference>
<dbReference type="HOGENOM" id="CLU_018195_3_1_1"/>
<evidence type="ECO:0000259" key="10">
    <source>
        <dbReference type="Pfam" id="PF06807"/>
    </source>
</evidence>
<dbReference type="GO" id="GO:0005849">
    <property type="term" value="C:mRNA cleavage factor complex"/>
    <property type="evidence" value="ECO:0007669"/>
    <property type="project" value="UniProtKB-UniRule"/>
</dbReference>
<proteinExistence type="inferred from homology"/>
<evidence type="ECO:0000256" key="2">
    <source>
        <dbReference type="ARBA" id="ARBA00004123"/>
    </source>
</evidence>
<comment type="function">
    <text evidence="1">Polynucleotide 5'-kinase involved in rRNA processing.</text>
</comment>
<feature type="binding site" evidence="9">
    <location>
        <position position="68"/>
    </location>
    <ligand>
        <name>ATP</name>
        <dbReference type="ChEBI" id="CHEBI:30616"/>
    </ligand>
</feature>
<keyword evidence="7 9" id="KW-0067">ATP-binding</keyword>
<evidence type="ECO:0000256" key="7">
    <source>
        <dbReference type="ARBA" id="ARBA00022840"/>
    </source>
</evidence>
<evidence type="ECO:0000313" key="13">
    <source>
        <dbReference type="EMBL" id="KFA64900.1"/>
    </source>
</evidence>
<dbReference type="Pfam" id="PF16575">
    <property type="entry name" value="CLP1_P"/>
    <property type="match status" value="1"/>
</dbReference>
<dbReference type="Gene3D" id="2.60.120.1030">
    <property type="entry name" value="Clp1, DNA binding domain"/>
    <property type="match status" value="1"/>
</dbReference>
<comment type="similarity">
    <text evidence="9">Belongs to the Clp1 family. Clp1 subfamily.</text>
</comment>
<dbReference type="HAMAP" id="MF_03035">
    <property type="entry name" value="Clp1"/>
    <property type="match status" value="1"/>
</dbReference>
<feature type="domain" description="Clp1 P-loop" evidence="12">
    <location>
        <begin position="132"/>
        <end position="339"/>
    </location>
</feature>
<feature type="binding site" evidence="9">
    <location>
        <position position="29"/>
    </location>
    <ligand>
        <name>ATP</name>
        <dbReference type="ChEBI" id="CHEBI:30616"/>
    </ligand>
</feature>
<dbReference type="InterPro" id="IPR032319">
    <property type="entry name" value="CLP1_P"/>
</dbReference>
<dbReference type="OMA" id="VQYVNCH"/>
<comment type="function">
    <text evidence="9">Required for endonucleolytic cleavage during polyadenylation-dependent pre-mRNA 3'-end formation.</text>
</comment>
<evidence type="ECO:0000256" key="1">
    <source>
        <dbReference type="ARBA" id="ARBA00003798"/>
    </source>
</evidence>
<dbReference type="InterPro" id="IPR028606">
    <property type="entry name" value="Clp1"/>
</dbReference>
<dbReference type="Gene3D" id="2.40.30.330">
    <property type="entry name" value="Pre-mRNA cleavage complex subunit Clp1, C-terminal domain"/>
    <property type="match status" value="1"/>
</dbReference>
<dbReference type="FunCoup" id="A0A084QLR5">
    <property type="interactions" value="787"/>
</dbReference>
<evidence type="ECO:0000256" key="5">
    <source>
        <dbReference type="ARBA" id="ARBA00022664"/>
    </source>
</evidence>
<organism evidence="13 14">
    <name type="scientific">Stachybotrys chlorohalonatus (strain IBT 40285)</name>
    <dbReference type="NCBI Taxonomy" id="1283841"/>
    <lineage>
        <taxon>Eukaryota</taxon>
        <taxon>Fungi</taxon>
        <taxon>Dikarya</taxon>
        <taxon>Ascomycota</taxon>
        <taxon>Pezizomycotina</taxon>
        <taxon>Sordariomycetes</taxon>
        <taxon>Hypocreomycetidae</taxon>
        <taxon>Hypocreales</taxon>
        <taxon>Stachybotryaceae</taxon>
        <taxon>Stachybotrys</taxon>
    </lineage>
</organism>
<dbReference type="InParanoid" id="A0A084QLR5"/>
<feature type="domain" description="Clp1 C-terminal" evidence="10">
    <location>
        <begin position="346"/>
        <end position="445"/>
    </location>
</feature>
<evidence type="ECO:0000256" key="8">
    <source>
        <dbReference type="ARBA" id="ARBA00023242"/>
    </source>
</evidence>
<gene>
    <name evidence="9" type="primary">CLP1</name>
    <name evidence="13" type="ORF">S40285_02884</name>
</gene>
<evidence type="ECO:0000259" key="12">
    <source>
        <dbReference type="Pfam" id="PF16575"/>
    </source>
</evidence>
<dbReference type="InterPro" id="IPR045116">
    <property type="entry name" value="Clp1/Grc3"/>
</dbReference>
<reference evidence="13 14" key="1">
    <citation type="journal article" date="2014" name="BMC Genomics">
        <title>Comparative genome sequencing reveals chemotype-specific gene clusters in the toxigenic black mold Stachybotrys.</title>
        <authorList>
            <person name="Semeiks J."/>
            <person name="Borek D."/>
            <person name="Otwinowski Z."/>
            <person name="Grishin N.V."/>
        </authorList>
    </citation>
    <scope>NUCLEOTIDE SEQUENCE [LARGE SCALE GENOMIC DNA]</scope>
    <source>
        <strain evidence="13 14">IBT 40285</strain>
    </source>
</reference>
<dbReference type="InterPro" id="IPR038238">
    <property type="entry name" value="Clp1_C_sf"/>
</dbReference>
<dbReference type="InterPro" id="IPR027417">
    <property type="entry name" value="P-loop_NTPase"/>
</dbReference>
<evidence type="ECO:0000256" key="4">
    <source>
        <dbReference type="ARBA" id="ARBA00019824"/>
    </source>
</evidence>
<evidence type="ECO:0000256" key="6">
    <source>
        <dbReference type="ARBA" id="ARBA00022741"/>
    </source>
</evidence>
<keyword evidence="14" id="KW-1185">Reference proteome</keyword>
<dbReference type="AlphaFoldDB" id="A0A084QLR5"/>
<comment type="subunit">
    <text evidence="9">Component of a pre-mRNA cleavage factor complex. Interacts directly with PCF11.</text>
</comment>
<dbReference type="GO" id="GO:0031124">
    <property type="term" value="P:mRNA 3'-end processing"/>
    <property type="evidence" value="ECO:0007669"/>
    <property type="project" value="UniProtKB-UniRule"/>
</dbReference>
<dbReference type="EMBL" id="KL660643">
    <property type="protein sequence ID" value="KFA64900.1"/>
    <property type="molecule type" value="Genomic_DNA"/>
</dbReference>
<name>A0A084QLR5_STAC4</name>